<dbReference type="Proteomes" id="UP000286806">
    <property type="component" value="Unassembled WGS sequence"/>
</dbReference>
<dbReference type="EMBL" id="BGOW01000027">
    <property type="protein sequence ID" value="GBL46770.1"/>
    <property type="molecule type" value="Genomic_DNA"/>
</dbReference>
<feature type="chain" id="PRO_5019063744" evidence="2">
    <location>
        <begin position="45"/>
        <end position="244"/>
    </location>
</feature>
<feature type="compositionally biased region" description="Basic and acidic residues" evidence="1">
    <location>
        <begin position="235"/>
        <end position="244"/>
    </location>
</feature>
<dbReference type="Gene3D" id="3.10.450.50">
    <property type="match status" value="1"/>
</dbReference>
<evidence type="ECO:0000313" key="4">
    <source>
        <dbReference type="Proteomes" id="UP000286806"/>
    </source>
</evidence>
<dbReference type="PANTHER" id="PTHR36573:SF1">
    <property type="entry name" value="INTERMEMBRANE PHOSPHOLIPID TRANSPORT SYSTEM BINDING PROTEIN MLAC"/>
    <property type="match status" value="1"/>
</dbReference>
<proteinExistence type="predicted"/>
<evidence type="ECO:0000256" key="1">
    <source>
        <dbReference type="SAM" id="MobiDB-lite"/>
    </source>
</evidence>
<name>A0A401JGK9_9PROT</name>
<organism evidence="3 4">
    <name type="scientific">Sulfuriferula multivorans</name>
    <dbReference type="NCBI Taxonomy" id="1559896"/>
    <lineage>
        <taxon>Bacteria</taxon>
        <taxon>Pseudomonadati</taxon>
        <taxon>Pseudomonadota</taxon>
        <taxon>Betaproteobacteria</taxon>
        <taxon>Nitrosomonadales</taxon>
        <taxon>Sulfuricellaceae</taxon>
        <taxon>Sulfuriferula</taxon>
    </lineage>
</organism>
<dbReference type="AlphaFoldDB" id="A0A401JGK9"/>
<protein>
    <submittedName>
        <fullName evidence="3">Uncharacterized ABC transporter, auxiliary component YrbC</fullName>
    </submittedName>
</protein>
<dbReference type="Gene3D" id="1.10.10.640">
    <property type="entry name" value="phospholipid-binding protein"/>
    <property type="match status" value="1"/>
</dbReference>
<dbReference type="Pfam" id="PF05494">
    <property type="entry name" value="MlaC"/>
    <property type="match status" value="1"/>
</dbReference>
<sequence length="244" mass="26934">MNPSTNLIMKDEPIVKSFTQVEKWLLGSLAALSLLIAAHGPAAAADVSPDVLVKTTTQEVVAILKKDKDIQAGDTHKVYELVDAKVLPNFDFNHMTMLAVGKYWPRATPAQRQSLIQEFRTLLVRTYASSLTEFNNQTIEFKPFSMTPGATDVTVQTQVKQPGAQPIPIDYSMEKTSFGWKVYDVVIDGVSLVTNYRSSFGTEIRQSGIDGLIRTLASRNQQNTGHQPEKPGAGMDKKSHSTHK</sequence>
<dbReference type="PANTHER" id="PTHR36573">
    <property type="entry name" value="INTERMEMBRANE PHOSPHOLIPID TRANSPORT SYSTEM BINDING PROTEIN MLAC"/>
    <property type="match status" value="1"/>
</dbReference>
<dbReference type="PIRSF" id="PIRSF004649">
    <property type="entry name" value="MlaC"/>
    <property type="match status" value="1"/>
</dbReference>
<keyword evidence="4" id="KW-1185">Reference proteome</keyword>
<keyword evidence="2" id="KW-0732">Signal</keyword>
<feature type="region of interest" description="Disordered" evidence="1">
    <location>
        <begin position="220"/>
        <end position="244"/>
    </location>
</feature>
<feature type="signal peptide" evidence="2">
    <location>
        <begin position="1"/>
        <end position="44"/>
    </location>
</feature>
<reference evidence="3 4" key="1">
    <citation type="journal article" date="2019" name="Front. Microbiol.">
        <title>Genomes of Neutrophilic Sulfur-Oxidizing Chemolithoautotrophs Representing 9 Proteobacterial Species From 8 Genera.</title>
        <authorList>
            <person name="Watanabe T."/>
            <person name="Kojima H."/>
            <person name="Umezawa K."/>
            <person name="Hori C."/>
            <person name="Takasuka T.E."/>
            <person name="Kato Y."/>
            <person name="Fukui M."/>
        </authorList>
    </citation>
    <scope>NUCLEOTIDE SEQUENCE [LARGE SCALE GENOMIC DNA]</scope>
    <source>
        <strain evidence="3 4">TTN</strain>
    </source>
</reference>
<accession>A0A401JGK9</accession>
<comment type="caution">
    <text evidence="3">The sequence shown here is derived from an EMBL/GenBank/DDBJ whole genome shotgun (WGS) entry which is preliminary data.</text>
</comment>
<evidence type="ECO:0000313" key="3">
    <source>
        <dbReference type="EMBL" id="GBL46770.1"/>
    </source>
</evidence>
<evidence type="ECO:0000256" key="2">
    <source>
        <dbReference type="SAM" id="SignalP"/>
    </source>
</evidence>
<gene>
    <name evidence="3" type="ORF">SFMTTN_2595</name>
</gene>
<dbReference type="InterPro" id="IPR008869">
    <property type="entry name" value="MlaC/ttg2D"/>
</dbReference>